<gene>
    <name evidence="9" type="ORF">CI15_29560</name>
</gene>
<evidence type="ECO:0000313" key="9">
    <source>
        <dbReference type="EMBL" id="KXU83252.1"/>
    </source>
</evidence>
<name>A0A149PDX4_9BURK</name>
<dbReference type="EMBL" id="LRBG01000038">
    <property type="protein sequence ID" value="KXU83252.1"/>
    <property type="molecule type" value="Genomic_DNA"/>
</dbReference>
<evidence type="ECO:0000256" key="2">
    <source>
        <dbReference type="ARBA" id="ARBA00022475"/>
    </source>
</evidence>
<organism evidence="9 10">
    <name type="scientific">Paraburkholderia monticola</name>
    <dbReference type="NCBI Taxonomy" id="1399968"/>
    <lineage>
        <taxon>Bacteria</taxon>
        <taxon>Pseudomonadati</taxon>
        <taxon>Pseudomonadota</taxon>
        <taxon>Betaproteobacteria</taxon>
        <taxon>Burkholderiales</taxon>
        <taxon>Burkholderiaceae</taxon>
        <taxon>Paraburkholderia</taxon>
    </lineage>
</organism>
<evidence type="ECO:0000256" key="1">
    <source>
        <dbReference type="ARBA" id="ARBA00004651"/>
    </source>
</evidence>
<keyword evidence="3" id="KW-0808">Transferase</keyword>
<feature type="transmembrane region" description="Helical" evidence="8">
    <location>
        <begin position="230"/>
        <end position="250"/>
    </location>
</feature>
<evidence type="ECO:0008006" key="11">
    <source>
        <dbReference type="Google" id="ProtNLM"/>
    </source>
</evidence>
<feature type="transmembrane region" description="Helical" evidence="8">
    <location>
        <begin position="112"/>
        <end position="129"/>
    </location>
</feature>
<feature type="transmembrane region" description="Helical" evidence="8">
    <location>
        <begin position="368"/>
        <end position="384"/>
    </location>
</feature>
<feature type="transmembrane region" description="Helical" evidence="8">
    <location>
        <begin position="344"/>
        <end position="361"/>
    </location>
</feature>
<proteinExistence type="inferred from homology"/>
<evidence type="ECO:0000256" key="7">
    <source>
        <dbReference type="ARBA" id="ARBA00024033"/>
    </source>
</evidence>
<evidence type="ECO:0000256" key="5">
    <source>
        <dbReference type="ARBA" id="ARBA00022989"/>
    </source>
</evidence>
<feature type="transmembrane region" description="Helical" evidence="8">
    <location>
        <begin position="295"/>
        <end position="314"/>
    </location>
</feature>
<evidence type="ECO:0000313" key="10">
    <source>
        <dbReference type="Proteomes" id="UP000075613"/>
    </source>
</evidence>
<keyword evidence="5 8" id="KW-1133">Transmembrane helix</keyword>
<sequence length="427" mass="46106">MTISDNASIEDLAVPKGSASDGASPRPHWMTRQRLYLYSGALLLVYILTPGVKILRDSWGHPFSFGNNARDYIAFWSASHLALHGHAAHAYSTKVLGALEKTVLPDLKGTLPWLYPPTFLLFVYPAALLPFEPSAWLFFGLTLVAFVVAINAIVPGRISTLLALAFPGVALSALTGQNGLLTAAMMGLGLALLPRRPVWAGVSLGLLCIKPHLAVLIPLALICSRSWRTLVVTGSIAFVLSAISTGLFGVETLAAFLRSMGEIQSVVTSDNKSLLRIPTFFALARQMSIPAAGAYALQAVSACVAVASVVYVWSRPAAHELRAATLVCATLAFSPYLYDYDLTWYGLVIAWYARFGLAHGFRRYEREGLILLGFAPLMGLVVVPHVHFQFLPILTLLTLAVLVTRVRTERHGVKGGNSVAFAKGIPR</sequence>
<dbReference type="STRING" id="1399968.CI15_29560"/>
<comment type="caution">
    <text evidence="9">The sequence shown here is derived from an EMBL/GenBank/DDBJ whole genome shotgun (WGS) entry which is preliminary data.</text>
</comment>
<dbReference type="Pfam" id="PF09594">
    <property type="entry name" value="GT87"/>
    <property type="match status" value="1"/>
</dbReference>
<keyword evidence="10" id="KW-1185">Reference proteome</keyword>
<dbReference type="Proteomes" id="UP000075613">
    <property type="component" value="Unassembled WGS sequence"/>
</dbReference>
<dbReference type="RefSeq" id="WP_161950078.1">
    <property type="nucleotide sequence ID" value="NZ_LRBG01000038.1"/>
</dbReference>
<evidence type="ECO:0000256" key="3">
    <source>
        <dbReference type="ARBA" id="ARBA00022679"/>
    </source>
</evidence>
<keyword evidence="4 8" id="KW-0812">Transmembrane</keyword>
<accession>A0A149PDX4</accession>
<evidence type="ECO:0000256" key="8">
    <source>
        <dbReference type="SAM" id="Phobius"/>
    </source>
</evidence>
<comment type="similarity">
    <text evidence="7">Belongs to the glycosyltransferase 87 family.</text>
</comment>
<feature type="transmembrane region" description="Helical" evidence="8">
    <location>
        <begin position="161"/>
        <end position="192"/>
    </location>
</feature>
<dbReference type="GO" id="GO:0005886">
    <property type="term" value="C:plasma membrane"/>
    <property type="evidence" value="ECO:0007669"/>
    <property type="project" value="UniProtKB-SubCell"/>
</dbReference>
<dbReference type="GO" id="GO:0016758">
    <property type="term" value="F:hexosyltransferase activity"/>
    <property type="evidence" value="ECO:0007669"/>
    <property type="project" value="InterPro"/>
</dbReference>
<keyword evidence="2" id="KW-1003">Cell membrane</keyword>
<feature type="transmembrane region" description="Helical" evidence="8">
    <location>
        <begin position="135"/>
        <end position="154"/>
    </location>
</feature>
<keyword evidence="6 8" id="KW-0472">Membrane</keyword>
<reference evidence="9 10" key="1">
    <citation type="journal article" date="2015" name="Int. J. Syst. Evol. Microbiol.">
        <title>Burkholderia monticola sp. nov., isolated from mountain soil.</title>
        <authorList>
            <person name="Baek I."/>
            <person name="Seo B."/>
            <person name="Lee I."/>
            <person name="Yi H."/>
            <person name="Chun J."/>
        </authorList>
    </citation>
    <scope>NUCLEOTIDE SEQUENCE [LARGE SCALE GENOMIC DNA]</scope>
    <source>
        <strain evidence="9 10">JC2948</strain>
    </source>
</reference>
<feature type="transmembrane region" description="Helical" evidence="8">
    <location>
        <begin position="198"/>
        <end position="223"/>
    </location>
</feature>
<comment type="subcellular location">
    <subcellularLocation>
        <location evidence="1">Cell membrane</location>
        <topology evidence="1">Multi-pass membrane protein</topology>
    </subcellularLocation>
</comment>
<evidence type="ECO:0000256" key="6">
    <source>
        <dbReference type="ARBA" id="ARBA00023136"/>
    </source>
</evidence>
<protein>
    <recommendedName>
        <fullName evidence="11">DUF2029 domain-containing protein</fullName>
    </recommendedName>
</protein>
<dbReference type="InterPro" id="IPR018584">
    <property type="entry name" value="GT87"/>
</dbReference>
<dbReference type="AlphaFoldDB" id="A0A149PDX4"/>
<evidence type="ECO:0000256" key="4">
    <source>
        <dbReference type="ARBA" id="ARBA00022692"/>
    </source>
</evidence>
<feature type="transmembrane region" description="Helical" evidence="8">
    <location>
        <begin position="35"/>
        <end position="52"/>
    </location>
</feature>